<proteinExistence type="predicted"/>
<gene>
    <name evidence="2" type="ORF">FRX31_028486</name>
</gene>
<dbReference type="OrthoDB" id="1039460at2759"/>
<comment type="caution">
    <text evidence="2">The sequence shown here is derived from an EMBL/GenBank/DDBJ whole genome shotgun (WGS) entry which is preliminary data.</text>
</comment>
<protein>
    <submittedName>
        <fullName evidence="2">Uncharacterized protein</fullName>
    </submittedName>
</protein>
<name>A0A7J6VBA1_THATH</name>
<dbReference type="AlphaFoldDB" id="A0A7J6VBA1"/>
<accession>A0A7J6VBA1</accession>
<evidence type="ECO:0000256" key="1">
    <source>
        <dbReference type="SAM" id="MobiDB-lite"/>
    </source>
</evidence>
<feature type="region of interest" description="Disordered" evidence="1">
    <location>
        <begin position="177"/>
        <end position="211"/>
    </location>
</feature>
<reference evidence="2 3" key="1">
    <citation type="submission" date="2020-06" db="EMBL/GenBank/DDBJ databases">
        <title>Transcriptomic and genomic resources for Thalictrum thalictroides and T. hernandezii: Facilitating candidate gene discovery in an emerging model plant lineage.</title>
        <authorList>
            <person name="Arias T."/>
            <person name="Riano-Pachon D.M."/>
            <person name="Di Stilio V.S."/>
        </authorList>
    </citation>
    <scope>NUCLEOTIDE SEQUENCE [LARGE SCALE GENOMIC DNA]</scope>
    <source>
        <strain evidence="3">cv. WT478/WT964</strain>
        <tissue evidence="2">Leaves</tissue>
    </source>
</reference>
<dbReference type="Proteomes" id="UP000554482">
    <property type="component" value="Unassembled WGS sequence"/>
</dbReference>
<dbReference type="EMBL" id="JABWDY010035547">
    <property type="protein sequence ID" value="KAF5181931.1"/>
    <property type="molecule type" value="Genomic_DNA"/>
</dbReference>
<feature type="compositionally biased region" description="Acidic residues" evidence="1">
    <location>
        <begin position="182"/>
        <end position="191"/>
    </location>
</feature>
<keyword evidence="3" id="KW-1185">Reference proteome</keyword>
<evidence type="ECO:0000313" key="2">
    <source>
        <dbReference type="EMBL" id="KAF5181931.1"/>
    </source>
</evidence>
<sequence>MYTVNYSHRGYESARIPLKAWLGDYKLLKVEIFQVNNPAAVDLGTSNGVTIVGRTQVPIPEDYFRRFRHRVEVVKMVRGVLKKIGTIDVELQKRRIDVEFERQMKRKEIEERLEQKCRKIEMEREQRRIEMEHEIRRLMEMRGGRRGVSMFDNLGVYYQLQQLRRLISSLYNQKAARQLTSDIEDSSDSDEPLAASSPSEPTAQWGRQHGH</sequence>
<evidence type="ECO:0000313" key="3">
    <source>
        <dbReference type="Proteomes" id="UP000554482"/>
    </source>
</evidence>
<organism evidence="2 3">
    <name type="scientific">Thalictrum thalictroides</name>
    <name type="common">Rue-anemone</name>
    <name type="synonym">Anemone thalictroides</name>
    <dbReference type="NCBI Taxonomy" id="46969"/>
    <lineage>
        <taxon>Eukaryota</taxon>
        <taxon>Viridiplantae</taxon>
        <taxon>Streptophyta</taxon>
        <taxon>Embryophyta</taxon>
        <taxon>Tracheophyta</taxon>
        <taxon>Spermatophyta</taxon>
        <taxon>Magnoliopsida</taxon>
        <taxon>Ranunculales</taxon>
        <taxon>Ranunculaceae</taxon>
        <taxon>Thalictroideae</taxon>
        <taxon>Thalictrum</taxon>
    </lineage>
</organism>